<reference evidence="6" key="1">
    <citation type="submission" date="2009-10" db="EMBL/GenBank/DDBJ databases">
        <title>Diversity of trophic interactions inside an arsenic-rich microbial ecosystem.</title>
        <authorList>
            <person name="Bertin P.N."/>
            <person name="Heinrich-Salmeron A."/>
            <person name="Pelletier E."/>
            <person name="Goulhen-Chollet F."/>
            <person name="Arsene-Ploetze F."/>
            <person name="Gallien S."/>
            <person name="Calteau A."/>
            <person name="Vallenet D."/>
            <person name="Casiot C."/>
            <person name="Chane-Woon-Ming B."/>
            <person name="Giloteaux L."/>
            <person name="Barakat M."/>
            <person name="Bonnefoy V."/>
            <person name="Bruneel O."/>
            <person name="Chandler M."/>
            <person name="Cleiss J."/>
            <person name="Duran R."/>
            <person name="Elbaz-Poulichet F."/>
            <person name="Fonknechten N."/>
            <person name="Lauga B."/>
            <person name="Mornico D."/>
            <person name="Ortet P."/>
            <person name="Schaeffer C."/>
            <person name="Siguier P."/>
            <person name="Alexander Thil Smith A."/>
            <person name="Van Dorsselaer A."/>
            <person name="Weissenbach J."/>
            <person name="Medigue C."/>
            <person name="Le Paslier D."/>
        </authorList>
    </citation>
    <scope>NUCLEOTIDE SEQUENCE</scope>
</reference>
<gene>
    <name evidence="6" type="ORF">CARN7_0762</name>
</gene>
<evidence type="ECO:0000256" key="2">
    <source>
        <dbReference type="ARBA" id="ARBA00022438"/>
    </source>
</evidence>
<feature type="domain" description="Cytosol aminopeptidase" evidence="5">
    <location>
        <begin position="114"/>
        <end position="417"/>
    </location>
</feature>
<accession>E6QRY7</accession>
<comment type="similarity">
    <text evidence="1">Belongs to the peptidase M17 family.</text>
</comment>
<dbReference type="PANTHER" id="PTHR11963:SF23">
    <property type="entry name" value="CYTOSOL AMINOPEPTIDASE"/>
    <property type="match status" value="1"/>
</dbReference>
<dbReference type="GO" id="GO:0070006">
    <property type="term" value="F:metalloaminopeptidase activity"/>
    <property type="evidence" value="ECO:0007669"/>
    <property type="project" value="InterPro"/>
</dbReference>
<keyword evidence="3" id="KW-0645">Protease</keyword>
<keyword evidence="4 6" id="KW-0378">Hydrolase</keyword>
<dbReference type="Pfam" id="PF00883">
    <property type="entry name" value="Peptidase_M17"/>
    <property type="match status" value="1"/>
</dbReference>
<dbReference type="GO" id="GO:0005737">
    <property type="term" value="C:cytoplasm"/>
    <property type="evidence" value="ECO:0007669"/>
    <property type="project" value="InterPro"/>
</dbReference>
<organism evidence="6">
    <name type="scientific">mine drainage metagenome</name>
    <dbReference type="NCBI Taxonomy" id="410659"/>
    <lineage>
        <taxon>unclassified sequences</taxon>
        <taxon>metagenomes</taxon>
        <taxon>ecological metagenomes</taxon>
    </lineage>
</organism>
<name>E6QRY7_9ZZZZ</name>
<keyword evidence="2 6" id="KW-0031">Aminopeptidase</keyword>
<dbReference type="EMBL" id="CABR01000061">
    <property type="protein sequence ID" value="CBI10009.1"/>
    <property type="molecule type" value="Genomic_DNA"/>
</dbReference>
<dbReference type="GO" id="GO:0006508">
    <property type="term" value="P:proteolysis"/>
    <property type="evidence" value="ECO:0007669"/>
    <property type="project" value="UniProtKB-KW"/>
</dbReference>
<dbReference type="EC" id="3.4.11.1" evidence="6"/>
<dbReference type="InterPro" id="IPR000819">
    <property type="entry name" value="Peptidase_M17_C"/>
</dbReference>
<evidence type="ECO:0000256" key="1">
    <source>
        <dbReference type="ARBA" id="ARBA00009528"/>
    </source>
</evidence>
<dbReference type="SUPFAM" id="SSF53187">
    <property type="entry name" value="Zn-dependent exopeptidases"/>
    <property type="match status" value="1"/>
</dbReference>
<sequence length="427" mass="45810">MKHPVLTENQAGGLVVWLVLDMCSSRFAQMEQVRKAVMLLLAESPDTLSLAAFGDADFRREALRLAAYVGWINGERLPNFKTDEALRSLKKIHVFGVQSAQVFAQERALAAANNLSRTLTATPGNHLTPHIFRKKVAKLAQTYGWQLKEYDQKTLRKMGAGAFLSVAQGSQNDEAAIVHLRRHVAGAKKTVALVGKGICFDTGGHQLKPAKYMHGMHEDMAGAAVVLSILQAATELNLPVNLDVWLAIAENHLGPLAYKPGDVVTALNGITIEMMHTDAEGRLVLADALSLAARYKPDVMVDFATLTGSMVTALGTRYSGVLGNNAIELASALAAGVASGERLCVFPLDDDYAPALDSGVADIKQCLLEGEADHILAACFLKRFVADIPWLHVDLSAGNSSQGLGAVSTEVTGFGVAWGINWLESQD</sequence>
<protein>
    <submittedName>
        <fullName evidence="6">Leucyl aminopeptidase</fullName>
        <ecNumber evidence="6">3.4.11.1</ecNumber>
    </submittedName>
</protein>
<proteinExistence type="inferred from homology"/>
<evidence type="ECO:0000259" key="5">
    <source>
        <dbReference type="Pfam" id="PF00883"/>
    </source>
</evidence>
<dbReference type="InterPro" id="IPR011356">
    <property type="entry name" value="Leucine_aapep/pepB"/>
</dbReference>
<dbReference type="Gene3D" id="3.40.630.10">
    <property type="entry name" value="Zn peptidases"/>
    <property type="match status" value="1"/>
</dbReference>
<evidence type="ECO:0000256" key="4">
    <source>
        <dbReference type="ARBA" id="ARBA00022801"/>
    </source>
</evidence>
<evidence type="ECO:0000313" key="6">
    <source>
        <dbReference type="EMBL" id="CBI10009.1"/>
    </source>
</evidence>
<dbReference type="CDD" id="cd00433">
    <property type="entry name" value="Peptidase_M17"/>
    <property type="match status" value="1"/>
</dbReference>
<dbReference type="PRINTS" id="PR00481">
    <property type="entry name" value="LAMNOPPTDASE"/>
</dbReference>
<dbReference type="PANTHER" id="PTHR11963">
    <property type="entry name" value="LEUCINE AMINOPEPTIDASE-RELATED"/>
    <property type="match status" value="1"/>
</dbReference>
<dbReference type="AlphaFoldDB" id="E6QRY7"/>
<evidence type="ECO:0000256" key="3">
    <source>
        <dbReference type="ARBA" id="ARBA00022670"/>
    </source>
</evidence>
<comment type="caution">
    <text evidence="6">The sequence shown here is derived from an EMBL/GenBank/DDBJ whole genome shotgun (WGS) entry which is preliminary data.</text>
</comment>
<dbReference type="GO" id="GO:0030145">
    <property type="term" value="F:manganese ion binding"/>
    <property type="evidence" value="ECO:0007669"/>
    <property type="project" value="InterPro"/>
</dbReference>